<dbReference type="InterPro" id="IPR036527">
    <property type="entry name" value="SCP2_sterol-bd_dom_sf"/>
</dbReference>
<evidence type="ECO:0000313" key="3">
    <source>
        <dbReference type="Proteomes" id="UP000501602"/>
    </source>
</evidence>
<dbReference type="SUPFAM" id="SSF55718">
    <property type="entry name" value="SCP-like"/>
    <property type="match status" value="1"/>
</dbReference>
<evidence type="ECO:0000259" key="1">
    <source>
        <dbReference type="Pfam" id="PF02036"/>
    </source>
</evidence>
<protein>
    <submittedName>
        <fullName evidence="2">SCP2 sterol-binding domain-containing protein</fullName>
    </submittedName>
</protein>
<sequence length="136" mass="15334">MFRPPLLLLTTTVLPLLQRHFEQPIHNGELDFLLGRRIELRVDGAPWPVALTLRGEQLELQWPEPQCDAIFGGSIKAMVMLAFGQADGDALFFQRKLTMEGNTALALEVKSVLARYPLPLNLLPYFLPPKPEPLSF</sequence>
<gene>
    <name evidence="2" type="ORF">HER31_11285</name>
</gene>
<name>A0A6H1UGG4_9GAMM</name>
<dbReference type="RefSeq" id="WP_168660673.1">
    <property type="nucleotide sequence ID" value="NZ_CP051180.1"/>
</dbReference>
<dbReference type="Proteomes" id="UP000501602">
    <property type="component" value="Chromosome"/>
</dbReference>
<accession>A0A6H1UGG4</accession>
<evidence type="ECO:0000313" key="2">
    <source>
        <dbReference type="EMBL" id="QIZ77413.1"/>
    </source>
</evidence>
<organism evidence="2 3">
    <name type="scientific">Ferrimonas lipolytica</name>
    <dbReference type="NCBI Taxonomy" id="2724191"/>
    <lineage>
        <taxon>Bacteria</taxon>
        <taxon>Pseudomonadati</taxon>
        <taxon>Pseudomonadota</taxon>
        <taxon>Gammaproteobacteria</taxon>
        <taxon>Alteromonadales</taxon>
        <taxon>Ferrimonadaceae</taxon>
        <taxon>Ferrimonas</taxon>
    </lineage>
</organism>
<proteinExistence type="predicted"/>
<keyword evidence="3" id="KW-1185">Reference proteome</keyword>
<dbReference type="AlphaFoldDB" id="A0A6H1UGG4"/>
<dbReference type="InterPro" id="IPR003033">
    <property type="entry name" value="SCP2_sterol-bd_dom"/>
</dbReference>
<dbReference type="KEGG" id="fes:HER31_11285"/>
<reference evidence="2 3" key="1">
    <citation type="submission" date="2020-04" db="EMBL/GenBank/DDBJ databases">
        <title>Ferrimonas sp. S7 isolated from sea water.</title>
        <authorList>
            <person name="Bae S.S."/>
            <person name="Baek K."/>
        </authorList>
    </citation>
    <scope>NUCLEOTIDE SEQUENCE [LARGE SCALE GENOMIC DNA]</scope>
    <source>
        <strain evidence="2 3">S7</strain>
    </source>
</reference>
<dbReference type="EMBL" id="CP051180">
    <property type="protein sequence ID" value="QIZ77413.1"/>
    <property type="molecule type" value="Genomic_DNA"/>
</dbReference>
<feature type="domain" description="SCP2" evidence="1">
    <location>
        <begin position="20"/>
        <end position="113"/>
    </location>
</feature>
<dbReference type="Pfam" id="PF02036">
    <property type="entry name" value="SCP2"/>
    <property type="match status" value="1"/>
</dbReference>
<dbReference type="Gene3D" id="3.30.1050.10">
    <property type="entry name" value="SCP2 sterol-binding domain"/>
    <property type="match status" value="1"/>
</dbReference>